<reference evidence="2 3" key="1">
    <citation type="submission" date="2020-11" db="EMBL/GenBank/DDBJ databases">
        <title>Corynebacterium sp. MC1420.</title>
        <authorList>
            <person name="Zhou J."/>
        </authorList>
    </citation>
    <scope>NUCLEOTIDE SEQUENCE [LARGE SCALE GENOMIC DNA]</scope>
    <source>
        <strain evidence="2 3">MC1420</strain>
    </source>
</reference>
<evidence type="ECO:0000313" key="2">
    <source>
        <dbReference type="EMBL" id="QPK83575.1"/>
    </source>
</evidence>
<dbReference type="CDD" id="cd00085">
    <property type="entry name" value="HNHc"/>
    <property type="match status" value="1"/>
</dbReference>
<protein>
    <submittedName>
        <fullName evidence="2">HNH endonuclease</fullName>
    </submittedName>
</protein>
<evidence type="ECO:0000313" key="3">
    <source>
        <dbReference type="Proteomes" id="UP000594586"/>
    </source>
</evidence>
<keyword evidence="2" id="KW-0540">Nuclease</keyword>
<keyword evidence="3" id="KW-1185">Reference proteome</keyword>
<evidence type="ECO:0000259" key="1">
    <source>
        <dbReference type="SMART" id="SM00507"/>
    </source>
</evidence>
<dbReference type="GO" id="GO:0004519">
    <property type="term" value="F:endonuclease activity"/>
    <property type="evidence" value="ECO:0007669"/>
    <property type="project" value="UniProtKB-KW"/>
</dbReference>
<sequence>MTNPTQHSDTRFFRTQRPGDARAELAQRKRDLDYELYSTWADPTFIVDDLERELTAIQEATGESKAAVEKAVFAYRRLIDLPWLRAIQDTTRVLDLKRLISVDNVIAELGPELTREVLAVIDEFLAAMFTPVKADQPLPTPNAITHRLRRFIAKLDEGVAYDEKKRTRRDKDSGDFTVHEYRAVKRSGMTVECDRATYALITEFRRQVAREHKLSEEQATRLILTGGLNADIKVTIYGYAPLTSEGDVAPGASVYFPGQGWTDGDGTEAFANLVEDTTAHIVDLDKVADHQIAGYVPSETMRAYAAARDGTCIWPGCDRAAEHCELDHRVPYEEGGSTTPANLYSLCQKHHNVKTDRRAYYLPDPVTGDVVWLFSDGTYQLSEPEGFIGEQLNRCNPRWNIDLDARRRERDRVRTFFARGHKILDDFENTRDEIACKDALTTLENEYGMNFPFDPPEPMITHNAGFIDEETEPLADYEARIERLINNDPYLKYGDAIY</sequence>
<dbReference type="SMART" id="SM00507">
    <property type="entry name" value="HNHc"/>
    <property type="match status" value="1"/>
</dbReference>
<dbReference type="KEGG" id="cqn:G7Y29_01820"/>
<dbReference type="Pfam" id="PF01844">
    <property type="entry name" value="HNH"/>
    <property type="match status" value="1"/>
</dbReference>
<dbReference type="AlphaFoldDB" id="A0A7T0KNR1"/>
<dbReference type="Proteomes" id="UP000594586">
    <property type="component" value="Chromosome"/>
</dbReference>
<keyword evidence="2" id="KW-0255">Endonuclease</keyword>
<dbReference type="Gene3D" id="1.10.30.50">
    <property type="match status" value="1"/>
</dbReference>
<organism evidence="2 3">
    <name type="scientific">Corynebacterium qintianiae</name>
    <dbReference type="NCBI Taxonomy" id="2709392"/>
    <lineage>
        <taxon>Bacteria</taxon>
        <taxon>Bacillati</taxon>
        <taxon>Actinomycetota</taxon>
        <taxon>Actinomycetes</taxon>
        <taxon>Mycobacteriales</taxon>
        <taxon>Corynebacteriaceae</taxon>
        <taxon>Corynebacterium</taxon>
    </lineage>
</organism>
<dbReference type="GO" id="GO:0008270">
    <property type="term" value="F:zinc ion binding"/>
    <property type="evidence" value="ECO:0007669"/>
    <property type="project" value="InterPro"/>
</dbReference>
<gene>
    <name evidence="2" type="ORF">G7Y29_01820</name>
</gene>
<dbReference type="EMBL" id="CP064955">
    <property type="protein sequence ID" value="QPK83575.1"/>
    <property type="molecule type" value="Genomic_DNA"/>
</dbReference>
<dbReference type="RefSeq" id="WP_165003558.1">
    <property type="nucleotide sequence ID" value="NZ_CP064955.1"/>
</dbReference>
<name>A0A7T0KNR1_9CORY</name>
<proteinExistence type="predicted"/>
<dbReference type="InterPro" id="IPR002711">
    <property type="entry name" value="HNH"/>
</dbReference>
<feature type="domain" description="HNH nuclease" evidence="1">
    <location>
        <begin position="300"/>
        <end position="352"/>
    </location>
</feature>
<dbReference type="InterPro" id="IPR003615">
    <property type="entry name" value="HNH_nuc"/>
</dbReference>
<dbReference type="GO" id="GO:0003676">
    <property type="term" value="F:nucleic acid binding"/>
    <property type="evidence" value="ECO:0007669"/>
    <property type="project" value="InterPro"/>
</dbReference>
<keyword evidence="2" id="KW-0378">Hydrolase</keyword>
<accession>A0A7T0KNR1</accession>